<reference evidence="1 2" key="1">
    <citation type="submission" date="2021-06" db="EMBL/GenBank/DDBJ databases">
        <title>Caerostris extrusa draft genome.</title>
        <authorList>
            <person name="Kono N."/>
            <person name="Arakawa K."/>
        </authorList>
    </citation>
    <scope>NUCLEOTIDE SEQUENCE [LARGE SCALE GENOMIC DNA]</scope>
</reference>
<comment type="caution">
    <text evidence="1">The sequence shown here is derived from an EMBL/GenBank/DDBJ whole genome shotgun (WGS) entry which is preliminary data.</text>
</comment>
<protein>
    <submittedName>
        <fullName evidence="1">Uncharacterized protein</fullName>
    </submittedName>
</protein>
<sequence>MTPGHAITDVFQKLIPAPSAFRMVAKGNEPMKPLKNVFQNLTAPSAFRMAGKGNEPMKPLGSDADLSYTLSRVVFRCEKGVVGLSIRNSKTELE</sequence>
<keyword evidence="2" id="KW-1185">Reference proteome</keyword>
<name>A0AAV4MD36_CAEEX</name>
<accession>A0AAV4MD36</accession>
<proteinExistence type="predicted"/>
<dbReference type="AlphaFoldDB" id="A0AAV4MD36"/>
<evidence type="ECO:0000313" key="2">
    <source>
        <dbReference type="Proteomes" id="UP001054945"/>
    </source>
</evidence>
<evidence type="ECO:0000313" key="1">
    <source>
        <dbReference type="EMBL" id="GIX69750.1"/>
    </source>
</evidence>
<dbReference type="Proteomes" id="UP001054945">
    <property type="component" value="Unassembled WGS sequence"/>
</dbReference>
<dbReference type="EMBL" id="BPLR01019613">
    <property type="protein sequence ID" value="GIX69750.1"/>
    <property type="molecule type" value="Genomic_DNA"/>
</dbReference>
<organism evidence="1 2">
    <name type="scientific">Caerostris extrusa</name>
    <name type="common">Bark spider</name>
    <name type="synonym">Caerostris bankana</name>
    <dbReference type="NCBI Taxonomy" id="172846"/>
    <lineage>
        <taxon>Eukaryota</taxon>
        <taxon>Metazoa</taxon>
        <taxon>Ecdysozoa</taxon>
        <taxon>Arthropoda</taxon>
        <taxon>Chelicerata</taxon>
        <taxon>Arachnida</taxon>
        <taxon>Araneae</taxon>
        <taxon>Araneomorphae</taxon>
        <taxon>Entelegynae</taxon>
        <taxon>Araneoidea</taxon>
        <taxon>Araneidae</taxon>
        <taxon>Caerostris</taxon>
    </lineage>
</organism>
<gene>
    <name evidence="1" type="ORF">CEXT_213581</name>
</gene>